<dbReference type="GO" id="GO:0006271">
    <property type="term" value="P:DNA strand elongation involved in DNA replication"/>
    <property type="evidence" value="ECO:0007669"/>
    <property type="project" value="TreeGrafter"/>
</dbReference>
<dbReference type="OrthoDB" id="514823at2759"/>
<evidence type="ECO:0000256" key="4">
    <source>
        <dbReference type="ARBA" id="ARBA00023242"/>
    </source>
</evidence>
<feature type="region of interest" description="Disordered" evidence="5">
    <location>
        <begin position="129"/>
        <end position="423"/>
    </location>
</feature>
<keyword evidence="4" id="KW-0539">Nucleus</keyword>
<dbReference type="PANTHER" id="PTHR17598:SF13">
    <property type="entry name" value="DNA POLYMERASE DELTA SUBUNIT 3"/>
    <property type="match status" value="1"/>
</dbReference>
<dbReference type="PANTHER" id="PTHR17598">
    <property type="entry name" value="DNA POLYMERASE DELTA SUBUNIT 3"/>
    <property type="match status" value="1"/>
</dbReference>
<keyword evidence="3" id="KW-0235">DNA replication</keyword>
<feature type="compositionally biased region" description="Acidic residues" evidence="5">
    <location>
        <begin position="249"/>
        <end position="258"/>
    </location>
</feature>
<feature type="compositionally biased region" description="Basic and acidic residues" evidence="5">
    <location>
        <begin position="259"/>
        <end position="272"/>
    </location>
</feature>
<dbReference type="Proteomes" id="UP000749293">
    <property type="component" value="Unassembled WGS sequence"/>
</dbReference>
<feature type="compositionally biased region" description="Basic residues" evidence="5">
    <location>
        <begin position="346"/>
        <end position="357"/>
    </location>
</feature>
<evidence type="ECO:0000256" key="1">
    <source>
        <dbReference type="ARBA" id="ARBA00004123"/>
    </source>
</evidence>
<feature type="compositionally biased region" description="Basic and acidic residues" evidence="5">
    <location>
        <begin position="233"/>
        <end position="242"/>
    </location>
</feature>
<gene>
    <name evidence="6" type="ORF">GMORB2_4210</name>
</gene>
<comment type="subcellular location">
    <subcellularLocation>
        <location evidence="1">Nucleus</location>
    </subcellularLocation>
</comment>
<dbReference type="GeneID" id="55970438"/>
<evidence type="ECO:0000256" key="2">
    <source>
        <dbReference type="ARBA" id="ARBA00017589"/>
    </source>
</evidence>
<dbReference type="Gene3D" id="3.90.1030.20">
    <property type="entry name" value="DNA polymerase delta, p66 (Cdc27) subunit, wHTH domain"/>
    <property type="match status" value="1"/>
</dbReference>
<dbReference type="GO" id="GO:1904161">
    <property type="term" value="P:DNA synthesis involved in UV-damage excision repair"/>
    <property type="evidence" value="ECO:0007669"/>
    <property type="project" value="TreeGrafter"/>
</dbReference>
<dbReference type="GO" id="GO:0006297">
    <property type="term" value="P:nucleotide-excision repair, DNA gap filling"/>
    <property type="evidence" value="ECO:0007669"/>
    <property type="project" value="TreeGrafter"/>
</dbReference>
<feature type="compositionally biased region" description="Polar residues" evidence="5">
    <location>
        <begin position="176"/>
        <end position="189"/>
    </location>
</feature>
<comment type="caution">
    <text evidence="6">The sequence shown here is derived from an EMBL/GenBank/DDBJ whole genome shotgun (WGS) entry which is preliminary data.</text>
</comment>
<dbReference type="GO" id="GO:0003887">
    <property type="term" value="F:DNA-directed DNA polymerase activity"/>
    <property type="evidence" value="ECO:0007669"/>
    <property type="project" value="TreeGrafter"/>
</dbReference>
<dbReference type="RefSeq" id="XP_035324022.1">
    <property type="nucleotide sequence ID" value="XM_035466185.1"/>
</dbReference>
<protein>
    <recommendedName>
        <fullName evidence="2">DNA polymerase delta subunit 3</fullName>
    </recommendedName>
</protein>
<dbReference type="GO" id="GO:0043625">
    <property type="term" value="C:delta DNA polymerase complex"/>
    <property type="evidence" value="ECO:0007669"/>
    <property type="project" value="InterPro"/>
</dbReference>
<feature type="compositionally biased region" description="Basic and acidic residues" evidence="5">
    <location>
        <begin position="282"/>
        <end position="291"/>
    </location>
</feature>
<proteinExistence type="predicted"/>
<evidence type="ECO:0000256" key="5">
    <source>
        <dbReference type="SAM" id="MobiDB-lite"/>
    </source>
</evidence>
<dbReference type="InterPro" id="IPR041913">
    <property type="entry name" value="POLD3_sf"/>
</dbReference>
<feature type="compositionally biased region" description="Low complexity" evidence="5">
    <location>
        <begin position="136"/>
        <end position="146"/>
    </location>
</feature>
<evidence type="ECO:0000313" key="6">
    <source>
        <dbReference type="EMBL" id="KAF4125370.1"/>
    </source>
</evidence>
<evidence type="ECO:0000313" key="7">
    <source>
        <dbReference type="Proteomes" id="UP000749293"/>
    </source>
</evidence>
<dbReference type="EMBL" id="JAANYQ010000003">
    <property type="protein sequence ID" value="KAF4125370.1"/>
    <property type="molecule type" value="Genomic_DNA"/>
</dbReference>
<dbReference type="AlphaFoldDB" id="A0A9P4YYR5"/>
<organism evidence="6 7">
    <name type="scientific">Geosmithia morbida</name>
    <dbReference type="NCBI Taxonomy" id="1094350"/>
    <lineage>
        <taxon>Eukaryota</taxon>
        <taxon>Fungi</taxon>
        <taxon>Dikarya</taxon>
        <taxon>Ascomycota</taxon>
        <taxon>Pezizomycotina</taxon>
        <taxon>Sordariomycetes</taxon>
        <taxon>Hypocreomycetidae</taxon>
        <taxon>Hypocreales</taxon>
        <taxon>Bionectriaceae</taxon>
        <taxon>Geosmithia</taxon>
    </lineage>
</organism>
<feature type="compositionally biased region" description="Low complexity" evidence="5">
    <location>
        <begin position="386"/>
        <end position="402"/>
    </location>
</feature>
<dbReference type="Pfam" id="PF09507">
    <property type="entry name" value="CDC27"/>
    <property type="match status" value="1"/>
</dbReference>
<sequence>MLYDYHSYQNAEKPESIYATYLLSGIKKKTQEDGDIEMSSSMPENDEDVPITTLTLVGQDKLKAYGLHAGIEDIMAEYQEVSSIHIYSLAPHPQRDLAVISDLSRSLAEYTAKDRDTKKYGAVENPYVRRRERQARPAMAAAAAPAKPRPVKTEPAPAVKSETNPELPTAAAAAPQKTNPFTAATANSSKVKKELGAGGDSSKESTPAPKGPASKRGGIMQSFAKAASKPPKPKAEVKKEEDTAMALSDDGEADDDDIISTKEKTKTDDRNDNSTGRKSRKQREEELRRMMEEEEAEEEEEEMEEVDPADQEMDEAPEPEPEPEPETKDESVDEPQEVVKTENGRRRGKRRIMKKKRILDEQGYMVTIQEPGWESFSEDEAPPPAKKAASTPTTSSSTSAASKTKKAPAKGGQGNIMSFFSKK</sequence>
<reference evidence="6" key="1">
    <citation type="submission" date="2020-03" db="EMBL/GenBank/DDBJ databases">
        <title>Site-based positive gene gene selection in Geosmithia morbida across the United States reveals a broad range of putative effectors and factors for local host and environmental adapation.</title>
        <authorList>
            <person name="Onufrak A."/>
            <person name="Murdoch R.W."/>
            <person name="Gazis R."/>
            <person name="Huff M."/>
            <person name="Staton M."/>
            <person name="Klingeman W."/>
            <person name="Hadziabdic D."/>
        </authorList>
    </citation>
    <scope>NUCLEOTIDE SEQUENCE</scope>
    <source>
        <strain evidence="6">1262</strain>
    </source>
</reference>
<name>A0A9P4YYR5_9HYPO</name>
<feature type="compositionally biased region" description="Acidic residues" evidence="5">
    <location>
        <begin position="292"/>
        <end position="324"/>
    </location>
</feature>
<evidence type="ECO:0000256" key="3">
    <source>
        <dbReference type="ARBA" id="ARBA00022705"/>
    </source>
</evidence>
<keyword evidence="7" id="KW-1185">Reference proteome</keyword>
<dbReference type="InterPro" id="IPR019038">
    <property type="entry name" value="POLD3"/>
</dbReference>
<accession>A0A9P4YYR5</accession>